<dbReference type="PANTHER" id="PTHR12585:SF69">
    <property type="entry name" value="FI11703P"/>
    <property type="match status" value="1"/>
</dbReference>
<evidence type="ECO:0000313" key="7">
    <source>
        <dbReference type="EMBL" id="GAX77897.1"/>
    </source>
</evidence>
<dbReference type="PANTHER" id="PTHR12585">
    <property type="entry name" value="SCC1 / RAD21 FAMILY MEMBER"/>
    <property type="match status" value="1"/>
</dbReference>
<evidence type="ECO:0000259" key="6">
    <source>
        <dbReference type="Pfam" id="PF04825"/>
    </source>
</evidence>
<evidence type="ECO:0000256" key="2">
    <source>
        <dbReference type="ARBA" id="ARBA00009870"/>
    </source>
</evidence>
<dbReference type="Pfam" id="PF04824">
    <property type="entry name" value="Rad21_Rec8"/>
    <property type="match status" value="1"/>
</dbReference>
<feature type="compositionally biased region" description="Basic and acidic residues" evidence="4">
    <location>
        <begin position="334"/>
        <end position="344"/>
    </location>
</feature>
<feature type="domain" description="Rad21/Rec8-like protein C-terminal eukaryotic" evidence="5">
    <location>
        <begin position="1223"/>
        <end position="1269"/>
    </location>
</feature>
<evidence type="ECO:0008006" key="9">
    <source>
        <dbReference type="Google" id="ProtNLM"/>
    </source>
</evidence>
<comment type="similarity">
    <text evidence="2">Belongs to the rad21 family.</text>
</comment>
<dbReference type="Proteomes" id="UP000232323">
    <property type="component" value="Unassembled WGS sequence"/>
</dbReference>
<evidence type="ECO:0000313" key="8">
    <source>
        <dbReference type="Proteomes" id="UP000232323"/>
    </source>
</evidence>
<feature type="region of interest" description="Disordered" evidence="4">
    <location>
        <begin position="334"/>
        <end position="357"/>
    </location>
</feature>
<gene>
    <name evidence="7" type="ORF">CEUSTIGMA_g5339.t1</name>
</gene>
<name>A0A250X488_9CHLO</name>
<feature type="region of interest" description="Disordered" evidence="4">
    <location>
        <begin position="1122"/>
        <end position="1152"/>
    </location>
</feature>
<feature type="region of interest" description="Disordered" evidence="4">
    <location>
        <begin position="967"/>
        <end position="1003"/>
    </location>
</feature>
<evidence type="ECO:0000256" key="3">
    <source>
        <dbReference type="ARBA" id="ARBA00023242"/>
    </source>
</evidence>
<dbReference type="OrthoDB" id="10071381at2759"/>
<keyword evidence="3" id="KW-0539">Nucleus</keyword>
<proteinExistence type="inferred from homology"/>
<feature type="compositionally biased region" description="Polar residues" evidence="4">
    <location>
        <begin position="967"/>
        <end position="982"/>
    </location>
</feature>
<dbReference type="GO" id="GO:1990414">
    <property type="term" value="P:replication-born double-strand break repair via sister chromatid exchange"/>
    <property type="evidence" value="ECO:0007669"/>
    <property type="project" value="TreeGrafter"/>
</dbReference>
<comment type="subcellular location">
    <subcellularLocation>
        <location evidence="1">Nucleus</location>
    </subcellularLocation>
</comment>
<dbReference type="GO" id="GO:0008278">
    <property type="term" value="C:cohesin complex"/>
    <property type="evidence" value="ECO:0007669"/>
    <property type="project" value="InterPro"/>
</dbReference>
<dbReference type="STRING" id="1157962.A0A250X488"/>
<evidence type="ECO:0000256" key="1">
    <source>
        <dbReference type="ARBA" id="ARBA00004123"/>
    </source>
</evidence>
<accession>A0A250X488</accession>
<dbReference type="GO" id="GO:0005634">
    <property type="term" value="C:nucleus"/>
    <property type="evidence" value="ECO:0007669"/>
    <property type="project" value="UniProtKB-SubCell"/>
</dbReference>
<feature type="region of interest" description="Disordered" evidence="4">
    <location>
        <begin position="1047"/>
        <end position="1103"/>
    </location>
</feature>
<dbReference type="Gene3D" id="1.10.10.580">
    <property type="entry name" value="Structural maintenance of chromosome 1. Chain E"/>
    <property type="match status" value="1"/>
</dbReference>
<feature type="domain" description="Rad21/Rec8-like protein N-terminal" evidence="6">
    <location>
        <begin position="1"/>
        <end position="96"/>
    </location>
</feature>
<evidence type="ECO:0000259" key="5">
    <source>
        <dbReference type="Pfam" id="PF04824"/>
    </source>
</evidence>
<dbReference type="InterPro" id="IPR039781">
    <property type="entry name" value="Rad21/Rec8-like"/>
</dbReference>
<dbReference type="Pfam" id="PF04825">
    <property type="entry name" value="Rad21_Rec8_N"/>
    <property type="match status" value="1"/>
</dbReference>
<dbReference type="InterPro" id="IPR023093">
    <property type="entry name" value="ScpA-like_C"/>
</dbReference>
<organism evidence="7 8">
    <name type="scientific">Chlamydomonas eustigma</name>
    <dbReference type="NCBI Taxonomy" id="1157962"/>
    <lineage>
        <taxon>Eukaryota</taxon>
        <taxon>Viridiplantae</taxon>
        <taxon>Chlorophyta</taxon>
        <taxon>core chlorophytes</taxon>
        <taxon>Chlorophyceae</taxon>
        <taxon>CS clade</taxon>
        <taxon>Chlamydomonadales</taxon>
        <taxon>Chlamydomonadaceae</taxon>
        <taxon>Chlamydomonas</taxon>
    </lineage>
</organism>
<dbReference type="GO" id="GO:0007062">
    <property type="term" value="P:sister chromatid cohesion"/>
    <property type="evidence" value="ECO:0007669"/>
    <property type="project" value="InterPro"/>
</dbReference>
<evidence type="ECO:0000256" key="4">
    <source>
        <dbReference type="SAM" id="MobiDB-lite"/>
    </source>
</evidence>
<feature type="region of interest" description="Disordered" evidence="4">
    <location>
        <begin position="579"/>
        <end position="610"/>
    </location>
</feature>
<feature type="compositionally biased region" description="Polar residues" evidence="4">
    <location>
        <begin position="1078"/>
        <end position="1089"/>
    </location>
</feature>
<dbReference type="InterPro" id="IPR006910">
    <property type="entry name" value="Rad21_Rec8_N"/>
</dbReference>
<feature type="region of interest" description="Disordered" evidence="4">
    <location>
        <begin position="431"/>
        <end position="498"/>
    </location>
</feature>
<dbReference type="GO" id="GO:0003682">
    <property type="term" value="F:chromatin binding"/>
    <property type="evidence" value="ECO:0007669"/>
    <property type="project" value="TreeGrafter"/>
</dbReference>
<dbReference type="InterPro" id="IPR036390">
    <property type="entry name" value="WH_DNA-bd_sf"/>
</dbReference>
<sequence length="1298" mass="135770">MFYSTQILSRKGPLGLVWIAAHIDGQLKKNQVSEMSIPGTVEVLLSPDIPLALRLTGQLLLGVVRIYSYKVTYLHQDCKEALVKIRLAFHAKQKKKAVLSDVVQSAAGAEMTSPLDDDEHLLMMVTEGVDDVEAALMMMEGNGMDPLAALSQHSDGLDDYGLHKVLEGSEGDLDMMEVDVLGLGSQAAGGSQRRQRCGSLHVEEHDRGLHREGMSQGPLGGKQNYQQEWGGPGGHVLHRPSQPLVAEDELFGPADGAIPYDLDEIEVEQLRAAPASEVLGPANAAAALAGLTGVEGLLYPDSANLQLASKRHGIRLSDADTPAAGRVVMKDRDEDGLMGTEERISPGGNSQGAEAGPAPVFSVWQHRGPAAAAAADSGSGAGSAVRPVQQQLLGAIVPGTSPPSQNAADQPMLHLEDDMMLDIQMPEFELASSGAPTPAGPNSTSGAPTPAGPHSSSAAPMLAGRHTSTHPDAHQGVSVPGSPAWQGSQHHQQGLEGSTVAEDRAVQPVPLVLSQQAINTPLECPAADLNMDGQTSQVDVLPGALVPEPANIDVIQTAPGSRKQQAVLTPLSLLPAQLPPATAAPRLPKGSPAAARAPLPPRAAGTAAASRAVRSTKVIKKPAVLDAPGSGTQLSTKEMRALLTDRSSLLRDCKVAQGSRFSRQEASRSLALGHIPANILMGCEGDMLEPSLPHAAGEALQLLYRGALGQLPSVQCLSMAAAAGSGWEIDRGRLQSSPPLSAFKGRKGRGSLQAVAPSLSPAPRDHATYDVVPRVTHDPESIGEAEREVQGQAPQAMDLHLMPVLTNEGGSMALFSLPPALPGMTLQEDGFGGISVASAKRGTTTDILNQRPRRSLPDLDMDMDMDIEPPCADHYPLQDGGMAVVYTSMTSTHGVEGTGMNLKENAPPQGADLLVVPVRLYQPELNINPGAAVRDETSPPFKKLRLNSVASEPERSPLGALSIVNQQQQQYTPDSAARQQECTPPGSAAFSKQKHYTPGSRAGSRGEIAIEGALIQDALSGRLSQAMNSAAAARVLSPLHRLSQQAGQAGHVSAPPWTTMALPSPEESPGGLGLGSQLKPSTRRPSISQDCEEGAVPSPWQGRFSIKGRASLPASCALGSSRRLMEDEPDSSNVDFLPSSSGGGSGSQSAGTAAAAGGALTQRAGTVLVRVATAAMSNLPPDILSRAAISTQGGEVPADESSQQSLNLEHVLTQEATQQLSQTSLSLSQLTGRSNRMQACRWFSELLVLKSHGLLQLSQGQPYEDLGVSVTSVGIQVVMPHLAAMAIHHSSSQQQQLK</sequence>
<protein>
    <recommendedName>
        <fullName evidence="9">Rad21/Rec8-like protein N-terminal domain-containing protein</fullName>
    </recommendedName>
</protein>
<reference evidence="7 8" key="1">
    <citation type="submission" date="2017-08" db="EMBL/GenBank/DDBJ databases">
        <title>Acidophilic green algal genome provides insights into adaptation to an acidic environment.</title>
        <authorList>
            <person name="Hirooka S."/>
            <person name="Hirose Y."/>
            <person name="Kanesaki Y."/>
            <person name="Higuchi S."/>
            <person name="Fujiwara T."/>
            <person name="Onuma R."/>
            <person name="Era A."/>
            <person name="Ohbayashi R."/>
            <person name="Uzuka A."/>
            <person name="Nozaki H."/>
            <person name="Yoshikawa H."/>
            <person name="Miyagishima S.Y."/>
        </authorList>
    </citation>
    <scope>NUCLEOTIDE SEQUENCE [LARGE SCALE GENOMIC DNA]</scope>
    <source>
        <strain evidence="7 8">NIES-2499</strain>
    </source>
</reference>
<dbReference type="SUPFAM" id="SSF46785">
    <property type="entry name" value="Winged helix' DNA-binding domain"/>
    <property type="match status" value="1"/>
</dbReference>
<keyword evidence="8" id="KW-1185">Reference proteome</keyword>
<comment type="caution">
    <text evidence="7">The sequence shown here is derived from an EMBL/GenBank/DDBJ whole genome shotgun (WGS) entry which is preliminary data.</text>
</comment>
<dbReference type="EMBL" id="BEGY01000028">
    <property type="protein sequence ID" value="GAX77897.1"/>
    <property type="molecule type" value="Genomic_DNA"/>
</dbReference>
<feature type="region of interest" description="Disordered" evidence="4">
    <location>
        <begin position="738"/>
        <end position="767"/>
    </location>
</feature>
<feature type="compositionally biased region" description="Polar residues" evidence="4">
    <location>
        <begin position="485"/>
        <end position="496"/>
    </location>
</feature>
<dbReference type="InterPro" id="IPR006909">
    <property type="entry name" value="Rad21/Rec8_C_eu"/>
</dbReference>